<feature type="signal peptide" evidence="1">
    <location>
        <begin position="1"/>
        <end position="22"/>
    </location>
</feature>
<dbReference type="Pfam" id="PF01547">
    <property type="entry name" value="SBP_bac_1"/>
    <property type="match status" value="1"/>
</dbReference>
<reference evidence="2" key="1">
    <citation type="submission" date="2020-03" db="EMBL/GenBank/DDBJ databases">
        <title>Draft sequencing of Paenibacilllus sp. S3N08.</title>
        <authorList>
            <person name="Kim D.-U."/>
        </authorList>
    </citation>
    <scope>NUCLEOTIDE SEQUENCE</scope>
    <source>
        <strain evidence="2">S3N08</strain>
    </source>
</reference>
<evidence type="ECO:0000256" key="1">
    <source>
        <dbReference type="SAM" id="SignalP"/>
    </source>
</evidence>
<dbReference type="Proteomes" id="UP001165962">
    <property type="component" value="Unassembled WGS sequence"/>
</dbReference>
<keyword evidence="1" id="KW-0732">Signal</keyword>
<dbReference type="Gene3D" id="3.40.190.10">
    <property type="entry name" value="Periplasmic binding protein-like II"/>
    <property type="match status" value="2"/>
</dbReference>
<dbReference type="InterPro" id="IPR006059">
    <property type="entry name" value="SBP"/>
</dbReference>
<sequence length="436" mass="48401">MKRWMAAALGAALVTSSIGCSAGSEKAQPTASKDKKVVLRFATGNVGKDSMSEVVTKLLDKFKAENPEVEIVVEGAPGGFELANKIKIDVASNNTPDVFTYWRPDPNLGMDKFIEAGAIANLDDLRKDPDIKDLFDDSAWKTATVNGVVRAMPMITFYNPLLINKEILDKLNLKVPQTWDELLNVIKETKKNGYIPWGVSIIPAKSGTIERPMNYVMYRMLGYDKVNKLMAGLEPFNTPEVITALERVRELTTGYMADDASVVEDSVIYAKYINTGKVVMTLDHSSAIMKITPEVQKKFVSVDFPLIPGGVDKEKTIVKDLTTLVYASSKAYEDPIKKPYVIKFLKLFSGKEAGKMYTEIAGNPIPMRGVDIDPTKVTPLVKESSLMAEKAPGVFWMGKVMDNTQRDKVWPLLAEYWLGKYTANELAVKLDEAYKK</sequence>
<proteinExistence type="predicted"/>
<accession>A0ABX0JB55</accession>
<keyword evidence="3" id="KW-1185">Reference proteome</keyword>
<dbReference type="InterPro" id="IPR050490">
    <property type="entry name" value="Bact_solute-bd_prot1"/>
</dbReference>
<evidence type="ECO:0000313" key="2">
    <source>
        <dbReference type="EMBL" id="NHN33710.1"/>
    </source>
</evidence>
<feature type="chain" id="PRO_5046599857" evidence="1">
    <location>
        <begin position="23"/>
        <end position="436"/>
    </location>
</feature>
<comment type="caution">
    <text evidence="2">The sequence shown here is derived from an EMBL/GenBank/DDBJ whole genome shotgun (WGS) entry which is preliminary data.</text>
</comment>
<dbReference type="PROSITE" id="PS51257">
    <property type="entry name" value="PROKAR_LIPOPROTEIN"/>
    <property type="match status" value="1"/>
</dbReference>
<dbReference type="PANTHER" id="PTHR43649">
    <property type="entry name" value="ARABINOSE-BINDING PROTEIN-RELATED"/>
    <property type="match status" value="1"/>
</dbReference>
<name>A0ABX0JB55_9BACL</name>
<dbReference type="RefSeq" id="WP_166154014.1">
    <property type="nucleotide sequence ID" value="NZ_JAAOIW010000013.1"/>
</dbReference>
<organism evidence="2 3">
    <name type="scientific">Paenibacillus agricola</name>
    <dbReference type="NCBI Taxonomy" id="2716264"/>
    <lineage>
        <taxon>Bacteria</taxon>
        <taxon>Bacillati</taxon>
        <taxon>Bacillota</taxon>
        <taxon>Bacilli</taxon>
        <taxon>Bacillales</taxon>
        <taxon>Paenibacillaceae</taxon>
        <taxon>Paenibacillus</taxon>
    </lineage>
</organism>
<dbReference type="EMBL" id="JAAOIW010000013">
    <property type="protein sequence ID" value="NHN33710.1"/>
    <property type="molecule type" value="Genomic_DNA"/>
</dbReference>
<protein>
    <submittedName>
        <fullName evidence="2">Extracellular solute-binding protein</fullName>
    </submittedName>
</protein>
<evidence type="ECO:0000313" key="3">
    <source>
        <dbReference type="Proteomes" id="UP001165962"/>
    </source>
</evidence>
<dbReference type="SUPFAM" id="SSF53850">
    <property type="entry name" value="Periplasmic binding protein-like II"/>
    <property type="match status" value="1"/>
</dbReference>
<gene>
    <name evidence="2" type="ORF">G9U52_28235</name>
</gene>